<evidence type="ECO:0008006" key="3">
    <source>
        <dbReference type="Google" id="ProtNLM"/>
    </source>
</evidence>
<dbReference type="Proteomes" id="UP001642484">
    <property type="component" value="Unassembled WGS sequence"/>
</dbReference>
<reference evidence="1 2" key="1">
    <citation type="submission" date="2024-02" db="EMBL/GenBank/DDBJ databases">
        <authorList>
            <person name="Chen Y."/>
            <person name="Shah S."/>
            <person name="Dougan E. K."/>
            <person name="Thang M."/>
            <person name="Chan C."/>
        </authorList>
    </citation>
    <scope>NUCLEOTIDE SEQUENCE [LARGE SCALE GENOMIC DNA]</scope>
</reference>
<dbReference type="EMBL" id="CAXAMN010012002">
    <property type="protein sequence ID" value="CAK9036973.1"/>
    <property type="molecule type" value="Genomic_DNA"/>
</dbReference>
<name>A0ABP0LCV7_9DINO</name>
<protein>
    <recommendedName>
        <fullName evidence="3">Galectin</fullName>
    </recommendedName>
</protein>
<sequence>MLQSLATFTAGVFTGQSLNACHANLPRCSLQEEEGCRLFLHVHGARVPTSEPGIWSQRPQLVVRLADCEKHTEGCKSCVKHHEHQKEPAVFAPKAGEAHCNWHFGDTLTFVLRARDLMGAGLHVHLQGKRDFRFGLFQVDLSQSSDLGDGLLDLRQLLHRCQASNDARWESPIVEIPLLHFRAATAQEAAPSVFVQVSLNGDPNALLKQVEMAEKPVVERMVYPCVQCVTSEEASGTEPESEEPPEADYRTCEVPSLRAQTQDIAFPAQSLAPGYQCGYRGPWELHTIPGGTSLPLTRLPQPRPSQAFAPPAHNSHRWKIA</sequence>
<keyword evidence="2" id="KW-1185">Reference proteome</keyword>
<organism evidence="1 2">
    <name type="scientific">Durusdinium trenchii</name>
    <dbReference type="NCBI Taxonomy" id="1381693"/>
    <lineage>
        <taxon>Eukaryota</taxon>
        <taxon>Sar</taxon>
        <taxon>Alveolata</taxon>
        <taxon>Dinophyceae</taxon>
        <taxon>Suessiales</taxon>
        <taxon>Symbiodiniaceae</taxon>
        <taxon>Durusdinium</taxon>
    </lineage>
</organism>
<feature type="non-terminal residue" evidence="1">
    <location>
        <position position="321"/>
    </location>
</feature>
<evidence type="ECO:0000313" key="1">
    <source>
        <dbReference type="EMBL" id="CAK9036973.1"/>
    </source>
</evidence>
<accession>A0ABP0LCV7</accession>
<evidence type="ECO:0000313" key="2">
    <source>
        <dbReference type="Proteomes" id="UP001642484"/>
    </source>
</evidence>
<proteinExistence type="predicted"/>
<gene>
    <name evidence="1" type="ORF">CCMP2556_LOCUS20498</name>
</gene>
<comment type="caution">
    <text evidence="1">The sequence shown here is derived from an EMBL/GenBank/DDBJ whole genome shotgun (WGS) entry which is preliminary data.</text>
</comment>